<comment type="caution">
    <text evidence="1">The sequence shown here is derived from an EMBL/GenBank/DDBJ whole genome shotgun (WGS) entry which is preliminary data.</text>
</comment>
<reference evidence="1" key="1">
    <citation type="submission" date="2022-10" db="EMBL/GenBank/DDBJ databases">
        <authorList>
            <person name="Chen Y."/>
            <person name="Dougan E. K."/>
            <person name="Chan C."/>
            <person name="Rhodes N."/>
            <person name="Thang M."/>
        </authorList>
    </citation>
    <scope>NUCLEOTIDE SEQUENCE</scope>
</reference>
<gene>
    <name evidence="1" type="ORF">C1SCF055_LOCUS4281</name>
</gene>
<keyword evidence="3" id="KW-1185">Reference proteome</keyword>
<accession>A0A9P1BME9</accession>
<dbReference type="AlphaFoldDB" id="A0A9P1BME9"/>
<evidence type="ECO:0008006" key="4">
    <source>
        <dbReference type="Google" id="ProtNLM"/>
    </source>
</evidence>
<evidence type="ECO:0000313" key="2">
    <source>
        <dbReference type="EMBL" id="CAL1129397.1"/>
    </source>
</evidence>
<proteinExistence type="predicted"/>
<name>A0A9P1BME9_9DINO</name>
<dbReference type="EMBL" id="CAMXCT020000238">
    <property type="protein sequence ID" value="CAL1129397.1"/>
    <property type="molecule type" value="Genomic_DNA"/>
</dbReference>
<reference evidence="2" key="2">
    <citation type="submission" date="2024-04" db="EMBL/GenBank/DDBJ databases">
        <authorList>
            <person name="Chen Y."/>
            <person name="Shah S."/>
            <person name="Dougan E. K."/>
            <person name="Thang M."/>
            <person name="Chan C."/>
        </authorList>
    </citation>
    <scope>NUCLEOTIDE SEQUENCE [LARGE SCALE GENOMIC DNA]</scope>
</reference>
<protein>
    <recommendedName>
        <fullName evidence="4">Methyltransferase FkbM domain-containing protein</fullName>
    </recommendedName>
</protein>
<evidence type="ECO:0000313" key="3">
    <source>
        <dbReference type="Proteomes" id="UP001152797"/>
    </source>
</evidence>
<dbReference type="OrthoDB" id="411029at2759"/>
<dbReference type="EMBL" id="CAMXCT010000238">
    <property type="protein sequence ID" value="CAI3976022.1"/>
    <property type="molecule type" value="Genomic_DNA"/>
</dbReference>
<dbReference type="EMBL" id="CAMXCT030000238">
    <property type="protein sequence ID" value="CAL4763334.1"/>
    <property type="molecule type" value="Genomic_DNA"/>
</dbReference>
<dbReference type="Proteomes" id="UP001152797">
    <property type="component" value="Unassembled WGS sequence"/>
</dbReference>
<organism evidence="1">
    <name type="scientific">Cladocopium goreaui</name>
    <dbReference type="NCBI Taxonomy" id="2562237"/>
    <lineage>
        <taxon>Eukaryota</taxon>
        <taxon>Sar</taxon>
        <taxon>Alveolata</taxon>
        <taxon>Dinophyceae</taxon>
        <taxon>Suessiales</taxon>
        <taxon>Symbiodiniaceae</taxon>
        <taxon>Cladocopium</taxon>
    </lineage>
</organism>
<sequence length="118" mass="13661">MTPVQGIDHKKFWTPLPDEVRAQLRLYNTPVSEKDCPDSPQGNFAERGSFLRLLKSAVTVDDYVVVKVDIEGGPELNIVESIAHIPELSELVDELYFEYHFRFWDWSTLDSQTWVSFN</sequence>
<evidence type="ECO:0000313" key="1">
    <source>
        <dbReference type="EMBL" id="CAI3976022.1"/>
    </source>
</evidence>